<dbReference type="GO" id="GO:0016020">
    <property type="term" value="C:membrane"/>
    <property type="evidence" value="ECO:0007669"/>
    <property type="project" value="UniProtKB-SubCell"/>
</dbReference>
<dbReference type="SUPFAM" id="SSF161070">
    <property type="entry name" value="SNF-like"/>
    <property type="match status" value="1"/>
</dbReference>
<dbReference type="InterPro" id="IPR037272">
    <property type="entry name" value="SNS_sf"/>
</dbReference>
<dbReference type="Pfam" id="PF00209">
    <property type="entry name" value="SNF"/>
    <property type="match status" value="2"/>
</dbReference>
<dbReference type="PROSITE" id="PS50267">
    <property type="entry name" value="NA_NEUROTRAN_SYMP_3"/>
    <property type="match status" value="1"/>
</dbReference>
<feature type="transmembrane region" description="Helical" evidence="7">
    <location>
        <begin position="86"/>
        <end position="114"/>
    </location>
</feature>
<dbReference type="GO" id="GO:0015293">
    <property type="term" value="F:symporter activity"/>
    <property type="evidence" value="ECO:0007669"/>
    <property type="project" value="UniProtKB-KW"/>
</dbReference>
<evidence type="ECO:0000256" key="5">
    <source>
        <dbReference type="ARBA" id="ARBA00023136"/>
    </source>
</evidence>
<accession>A0A377PY76</accession>
<comment type="similarity">
    <text evidence="6">Belongs to the sodium:neurotransmitter symporter (SNF) (TC 2.A.22) family.</text>
</comment>
<name>A0A377PY76_9HELI</name>
<keyword evidence="5 7" id="KW-0472">Membrane</keyword>
<protein>
    <recommendedName>
        <fullName evidence="6">Transporter</fullName>
    </recommendedName>
</protein>
<keyword evidence="4 7" id="KW-1133">Transmembrane helix</keyword>
<dbReference type="RefSeq" id="WP_115056707.1">
    <property type="nucleotide sequence ID" value="NZ_UGJF01000001.1"/>
</dbReference>
<feature type="transmembrane region" description="Helical" evidence="7">
    <location>
        <begin position="39"/>
        <end position="59"/>
    </location>
</feature>
<dbReference type="AlphaFoldDB" id="A0A377PY76"/>
<evidence type="ECO:0000256" key="2">
    <source>
        <dbReference type="ARBA" id="ARBA00022448"/>
    </source>
</evidence>
<feature type="transmembrane region" description="Helical" evidence="7">
    <location>
        <begin position="432"/>
        <end position="454"/>
    </location>
</feature>
<evidence type="ECO:0000256" key="6">
    <source>
        <dbReference type="RuleBase" id="RU003732"/>
    </source>
</evidence>
<comment type="subcellular location">
    <subcellularLocation>
        <location evidence="1">Membrane</location>
        <topology evidence="1">Multi-pass membrane protein</topology>
    </subcellularLocation>
</comment>
<evidence type="ECO:0000256" key="1">
    <source>
        <dbReference type="ARBA" id="ARBA00004141"/>
    </source>
</evidence>
<dbReference type="InterPro" id="IPR000175">
    <property type="entry name" value="Na/ntran_symport"/>
</dbReference>
<dbReference type="InterPro" id="IPR047218">
    <property type="entry name" value="YocR/YhdH-like"/>
</dbReference>
<evidence type="ECO:0000256" key="3">
    <source>
        <dbReference type="ARBA" id="ARBA00022692"/>
    </source>
</evidence>
<feature type="transmembrane region" description="Helical" evidence="7">
    <location>
        <begin position="150"/>
        <end position="167"/>
    </location>
</feature>
<feature type="transmembrane region" description="Helical" evidence="7">
    <location>
        <begin position="305"/>
        <end position="338"/>
    </location>
</feature>
<gene>
    <name evidence="8" type="ORF">NCTC13156_00404</name>
</gene>
<feature type="transmembrane region" description="Helical" evidence="7">
    <location>
        <begin position="257"/>
        <end position="285"/>
    </location>
</feature>
<dbReference type="EMBL" id="UGJF01000001">
    <property type="protein sequence ID" value="STQ87585.1"/>
    <property type="molecule type" value="Genomic_DNA"/>
</dbReference>
<keyword evidence="6" id="KW-0769">Symport</keyword>
<dbReference type="PROSITE" id="PS00610">
    <property type="entry name" value="NA_NEUROTRAN_SYMP_1"/>
    <property type="match status" value="1"/>
</dbReference>
<reference evidence="8 9" key="1">
    <citation type="submission" date="2018-06" db="EMBL/GenBank/DDBJ databases">
        <authorList>
            <consortium name="Pathogen Informatics"/>
            <person name="Doyle S."/>
        </authorList>
    </citation>
    <scope>NUCLEOTIDE SEQUENCE [LARGE SCALE GENOMIC DNA]</scope>
    <source>
        <strain evidence="8 9">NCTC13156</strain>
    </source>
</reference>
<feature type="transmembrane region" description="Helical" evidence="7">
    <location>
        <begin position="12"/>
        <end position="33"/>
    </location>
</feature>
<dbReference type="NCBIfam" id="NF037979">
    <property type="entry name" value="Na_transp"/>
    <property type="match status" value="1"/>
</dbReference>
<organism evidence="8 9">
    <name type="scientific">Helicobacter pullorum</name>
    <dbReference type="NCBI Taxonomy" id="35818"/>
    <lineage>
        <taxon>Bacteria</taxon>
        <taxon>Pseudomonadati</taxon>
        <taxon>Campylobacterota</taxon>
        <taxon>Epsilonproteobacteria</taxon>
        <taxon>Campylobacterales</taxon>
        <taxon>Helicobacteraceae</taxon>
        <taxon>Helicobacter</taxon>
    </lineage>
</organism>
<dbReference type="PRINTS" id="PR00176">
    <property type="entry name" value="NANEUSMPORT"/>
</dbReference>
<proteinExistence type="inferred from homology"/>
<evidence type="ECO:0000256" key="4">
    <source>
        <dbReference type="ARBA" id="ARBA00022989"/>
    </source>
</evidence>
<dbReference type="PANTHER" id="PTHR42948:SF1">
    <property type="entry name" value="TRANSPORTER"/>
    <property type="match status" value="1"/>
</dbReference>
<sequence length="456" mass="51104">MQRQTWSNQITYILTVAGATIGFGATWRFPYLVGENGGGAYVLVFIIAMLLVGIPIILVENVIGRMAHKNSIDAFNTHSKYNLWKIVGYMGVIGAFGILAYYMVLGGWVISYIINIFLSLFLSLGLDLSSPITKEITSNFYTQNIENSPLLIGFYTFIFVVINWIILKKGIIEGIEKSVKWLMPLLFLCLIGMIIRNLTLDNAIEGIKFYLIPDFSAITPKLFLYVLGQVFFALSLGFGVMITLSSHLKKEENLVKTAYITGVINTLVAILAGFIIFPSLFSVGLAPDSGPSLVFKSLPIAFSHMFFGSFFAIVFFILLLIAALTTSLTIYQVIISILEEKFKFSHNKAVSFTLIVVFIFGNLPCILTYGPWREIIFWGRNIFDNFDFISGNIFFVLTALGSVLFVGWVLGEKSIKEINNYSQKTSTFSIVWFYYIKYIVPLIIIAIFIGGFVIKV</sequence>
<feature type="transmembrane region" description="Helical" evidence="7">
    <location>
        <begin position="222"/>
        <end position="245"/>
    </location>
</feature>
<dbReference type="CDD" id="cd10336">
    <property type="entry name" value="SLC6sbd_Tyt1-Like"/>
    <property type="match status" value="1"/>
</dbReference>
<dbReference type="Proteomes" id="UP000255269">
    <property type="component" value="Unassembled WGS sequence"/>
</dbReference>
<evidence type="ECO:0000313" key="8">
    <source>
        <dbReference type="EMBL" id="STQ87585.1"/>
    </source>
</evidence>
<keyword evidence="3 6" id="KW-0812">Transmembrane</keyword>
<feature type="transmembrane region" description="Helical" evidence="7">
    <location>
        <begin position="389"/>
        <end position="411"/>
    </location>
</feature>
<dbReference type="PANTHER" id="PTHR42948">
    <property type="entry name" value="TRANSPORTER"/>
    <property type="match status" value="1"/>
</dbReference>
<feature type="transmembrane region" description="Helical" evidence="7">
    <location>
        <begin position="179"/>
        <end position="199"/>
    </location>
</feature>
<evidence type="ECO:0000256" key="7">
    <source>
        <dbReference type="SAM" id="Phobius"/>
    </source>
</evidence>
<keyword evidence="2 6" id="KW-0813">Transport</keyword>
<evidence type="ECO:0000313" key="9">
    <source>
        <dbReference type="Proteomes" id="UP000255269"/>
    </source>
</evidence>
<feature type="transmembrane region" description="Helical" evidence="7">
    <location>
        <begin position="350"/>
        <end position="369"/>
    </location>
</feature>